<protein>
    <submittedName>
        <fullName evidence="1">Uncharacterized protein</fullName>
    </submittedName>
</protein>
<evidence type="ECO:0000313" key="1">
    <source>
        <dbReference type="EMBL" id="KAK7065124.1"/>
    </source>
</evidence>
<dbReference type="AlphaFoldDB" id="A0AAN8ZVL3"/>
<reference evidence="1 2" key="1">
    <citation type="submission" date="2023-11" db="EMBL/GenBank/DDBJ databases">
        <title>Halocaridina rubra genome assembly.</title>
        <authorList>
            <person name="Smith C."/>
        </authorList>
    </citation>
    <scope>NUCLEOTIDE SEQUENCE [LARGE SCALE GENOMIC DNA]</scope>
    <source>
        <strain evidence="1">EP-1</strain>
        <tissue evidence="1">Whole</tissue>
    </source>
</reference>
<keyword evidence="2" id="KW-1185">Reference proteome</keyword>
<name>A0AAN8ZVL3_HALRR</name>
<proteinExistence type="predicted"/>
<comment type="caution">
    <text evidence="1">The sequence shown here is derived from an EMBL/GenBank/DDBJ whole genome shotgun (WGS) entry which is preliminary data.</text>
</comment>
<accession>A0AAN8ZVL3</accession>
<evidence type="ECO:0000313" key="2">
    <source>
        <dbReference type="Proteomes" id="UP001381693"/>
    </source>
</evidence>
<dbReference type="Proteomes" id="UP001381693">
    <property type="component" value="Unassembled WGS sequence"/>
</dbReference>
<organism evidence="1 2">
    <name type="scientific">Halocaridina rubra</name>
    <name type="common">Hawaiian red shrimp</name>
    <dbReference type="NCBI Taxonomy" id="373956"/>
    <lineage>
        <taxon>Eukaryota</taxon>
        <taxon>Metazoa</taxon>
        <taxon>Ecdysozoa</taxon>
        <taxon>Arthropoda</taxon>
        <taxon>Crustacea</taxon>
        <taxon>Multicrustacea</taxon>
        <taxon>Malacostraca</taxon>
        <taxon>Eumalacostraca</taxon>
        <taxon>Eucarida</taxon>
        <taxon>Decapoda</taxon>
        <taxon>Pleocyemata</taxon>
        <taxon>Caridea</taxon>
        <taxon>Atyoidea</taxon>
        <taxon>Atyidae</taxon>
        <taxon>Halocaridina</taxon>
    </lineage>
</organism>
<dbReference type="EMBL" id="JAXCGZ010020875">
    <property type="protein sequence ID" value="KAK7065124.1"/>
    <property type="molecule type" value="Genomic_DNA"/>
</dbReference>
<sequence length="104" mass="11701">MSLRWNICTAICLTANSPMANYLAANCPTANCPVTVHKSDGRAELQKIKNERDLGVNILADFSLEMLISDIVRTAYAIANVRVAFRHMDKEMFRNICVTYSRDC</sequence>
<gene>
    <name evidence="1" type="ORF">SK128_000540</name>
</gene>